<protein>
    <submittedName>
        <fullName evidence="2">Alcohol dehydrogenase transcription factor Myb/SANT-like</fullName>
    </submittedName>
</protein>
<comment type="caution">
    <text evidence="2">The sequence shown here is derived from an EMBL/GenBank/DDBJ whole genome shotgun (WGS) entry which is preliminary data.</text>
</comment>
<name>A0AAW1IZT3_POPJA</name>
<dbReference type="Pfam" id="PF10545">
    <property type="entry name" value="MADF_DNA_bdg"/>
    <property type="match status" value="1"/>
</dbReference>
<dbReference type="PROSITE" id="PS51029">
    <property type="entry name" value="MADF"/>
    <property type="match status" value="1"/>
</dbReference>
<proteinExistence type="predicted"/>
<dbReference type="Proteomes" id="UP001458880">
    <property type="component" value="Unassembled WGS sequence"/>
</dbReference>
<dbReference type="InterPro" id="IPR006578">
    <property type="entry name" value="MADF-dom"/>
</dbReference>
<feature type="domain" description="MADF" evidence="1">
    <location>
        <begin position="9"/>
        <end position="105"/>
    </location>
</feature>
<gene>
    <name evidence="2" type="ORF">QE152_g32343</name>
</gene>
<reference evidence="2 3" key="1">
    <citation type="journal article" date="2024" name="BMC Genomics">
        <title>De novo assembly and annotation of Popillia japonica's genome with initial clues to its potential as an invasive pest.</title>
        <authorList>
            <person name="Cucini C."/>
            <person name="Boschi S."/>
            <person name="Funari R."/>
            <person name="Cardaioli E."/>
            <person name="Iannotti N."/>
            <person name="Marturano G."/>
            <person name="Paoli F."/>
            <person name="Bruttini M."/>
            <person name="Carapelli A."/>
            <person name="Frati F."/>
            <person name="Nardi F."/>
        </authorList>
    </citation>
    <scope>NUCLEOTIDE SEQUENCE [LARGE SCALE GENOMIC DNA]</scope>
    <source>
        <strain evidence="2">DMR45628</strain>
    </source>
</reference>
<dbReference type="EMBL" id="JASPKY010000470">
    <property type="protein sequence ID" value="KAK9695790.1"/>
    <property type="molecule type" value="Genomic_DNA"/>
</dbReference>
<dbReference type="AlphaFoldDB" id="A0AAW1IZT3"/>
<evidence type="ECO:0000313" key="2">
    <source>
        <dbReference type="EMBL" id="KAK9695790.1"/>
    </source>
</evidence>
<accession>A0AAW1IZT3</accession>
<evidence type="ECO:0000259" key="1">
    <source>
        <dbReference type="PROSITE" id="PS51029"/>
    </source>
</evidence>
<organism evidence="2 3">
    <name type="scientific">Popillia japonica</name>
    <name type="common">Japanese beetle</name>
    <dbReference type="NCBI Taxonomy" id="7064"/>
    <lineage>
        <taxon>Eukaryota</taxon>
        <taxon>Metazoa</taxon>
        <taxon>Ecdysozoa</taxon>
        <taxon>Arthropoda</taxon>
        <taxon>Hexapoda</taxon>
        <taxon>Insecta</taxon>
        <taxon>Pterygota</taxon>
        <taxon>Neoptera</taxon>
        <taxon>Endopterygota</taxon>
        <taxon>Coleoptera</taxon>
        <taxon>Polyphaga</taxon>
        <taxon>Scarabaeiformia</taxon>
        <taxon>Scarabaeidae</taxon>
        <taxon>Rutelinae</taxon>
        <taxon>Popillia</taxon>
    </lineage>
</organism>
<sequence>MNITKHSVKLISEVRKHPYLYDKNDRRYKQKEDEDKAWDTIAAGVYEDQWANLTYAEKAKKAKYLQSKVAAENLAALNMTAGASTSQATAWDPSPQELIDRIAETEIKQKIKQPVNNSAAIPEVVVDKDQELLLLYLLPTYKSLSSSVKRDVLHKCYTMMQNRQKETVKSE</sequence>
<keyword evidence="3" id="KW-1185">Reference proteome</keyword>
<evidence type="ECO:0000313" key="3">
    <source>
        <dbReference type="Proteomes" id="UP001458880"/>
    </source>
</evidence>